<dbReference type="InterPro" id="IPR011060">
    <property type="entry name" value="RibuloseP-bd_barrel"/>
</dbReference>
<keyword evidence="5 7" id="KW-0456">Lyase</keyword>
<protein>
    <recommendedName>
        <fullName evidence="7">Orotidine 5'-phosphate decarboxylase</fullName>
        <ecNumber evidence="7">4.1.1.23</ecNumber>
    </recommendedName>
    <alternativeName>
        <fullName evidence="7">OMP decarboxylase</fullName>
        <shortName evidence="7">OMPDCase</shortName>
        <shortName evidence="7">OMPdecase</shortName>
    </alternativeName>
</protein>
<evidence type="ECO:0000256" key="1">
    <source>
        <dbReference type="ARBA" id="ARBA00004861"/>
    </source>
</evidence>
<comment type="caution">
    <text evidence="9">The sequence shown here is derived from an EMBL/GenBank/DDBJ whole genome shotgun (WGS) entry which is preliminary data.</text>
</comment>
<evidence type="ECO:0000256" key="4">
    <source>
        <dbReference type="ARBA" id="ARBA00022975"/>
    </source>
</evidence>
<dbReference type="EMBL" id="BAAANL010000002">
    <property type="protein sequence ID" value="GAA1855862.1"/>
    <property type="molecule type" value="Genomic_DNA"/>
</dbReference>
<feature type="domain" description="Orotidine 5'-phosphate decarboxylase" evidence="8">
    <location>
        <begin position="38"/>
        <end position="300"/>
    </location>
</feature>
<dbReference type="Pfam" id="PF00215">
    <property type="entry name" value="OMPdecase"/>
    <property type="match status" value="1"/>
</dbReference>
<dbReference type="SUPFAM" id="SSF51366">
    <property type="entry name" value="Ribulose-phoshate binding barrel"/>
    <property type="match status" value="1"/>
</dbReference>
<sequence>MTSPGTPPAAPAQEQAPTQGTAFSFGTRFAAAMDEHGPLCVGIDPHAALLDAWGLPDTAAGVREFSLRVVEACGPHAAALKPQAAFYERHGSAGIAALEDTLAAARAAGVLTIVDAKRGDIGSTMAAYADAYLRDGSPLAGDALTVNPFLGLGSLDPAAELAADTGRGLFLLCLTSNKEGPDVQHARLARHGRRHDDPDGAQQVTVAAYIASYAAALNALSSPLGSVGLVVGATVGDAVAAAGVDLVAANAPILAPGVGAQGAGAAELAATFGEARGRVCASSSRSILAAGPDATALRAAACAAADDARHALRG</sequence>
<dbReference type="Proteomes" id="UP001501094">
    <property type="component" value="Unassembled WGS sequence"/>
</dbReference>
<dbReference type="CDD" id="cd04725">
    <property type="entry name" value="OMP_decarboxylase_like"/>
    <property type="match status" value="1"/>
</dbReference>
<keyword evidence="3 7" id="KW-0210">Decarboxylase</keyword>
<accession>A0ABN2N8P6</accession>
<dbReference type="SMART" id="SM00934">
    <property type="entry name" value="OMPdecase"/>
    <property type="match status" value="1"/>
</dbReference>
<dbReference type="HAMAP" id="MF_01215">
    <property type="entry name" value="OMPdecase_type2"/>
    <property type="match status" value="1"/>
</dbReference>
<evidence type="ECO:0000256" key="6">
    <source>
        <dbReference type="ARBA" id="ARBA00049157"/>
    </source>
</evidence>
<dbReference type="InterPro" id="IPR013785">
    <property type="entry name" value="Aldolase_TIM"/>
</dbReference>
<comment type="pathway">
    <text evidence="1 7">Pyrimidine metabolism; UMP biosynthesis via de novo pathway; UMP from orotate: step 2/2.</text>
</comment>
<comment type="similarity">
    <text evidence="2 7">Belongs to the OMP decarboxylase family. Type 2 subfamily.</text>
</comment>
<feature type="active site" description="Proton donor" evidence="7">
    <location>
        <position position="117"/>
    </location>
</feature>
<keyword evidence="4 7" id="KW-0665">Pyrimidine biosynthesis</keyword>
<dbReference type="Gene3D" id="3.20.20.70">
    <property type="entry name" value="Aldolase class I"/>
    <property type="match status" value="1"/>
</dbReference>
<dbReference type="RefSeq" id="WP_344100401.1">
    <property type="nucleotide sequence ID" value="NZ_BAAANL010000002.1"/>
</dbReference>
<dbReference type="InterPro" id="IPR011995">
    <property type="entry name" value="OMPdecase_type-2"/>
</dbReference>
<evidence type="ECO:0000259" key="8">
    <source>
        <dbReference type="SMART" id="SM00934"/>
    </source>
</evidence>
<evidence type="ECO:0000256" key="5">
    <source>
        <dbReference type="ARBA" id="ARBA00023239"/>
    </source>
</evidence>
<dbReference type="PROSITE" id="PS00156">
    <property type="entry name" value="OMPDECASE"/>
    <property type="match status" value="1"/>
</dbReference>
<proteinExistence type="inferred from homology"/>
<dbReference type="InterPro" id="IPR001754">
    <property type="entry name" value="OMPdeCOase_dom"/>
</dbReference>
<evidence type="ECO:0000256" key="7">
    <source>
        <dbReference type="HAMAP-Rule" id="MF_01215"/>
    </source>
</evidence>
<dbReference type="PANTHER" id="PTHR43375">
    <property type="entry name" value="OROTIDINE 5'-PHOSPHATE DECARBOXYLASE"/>
    <property type="match status" value="1"/>
</dbReference>
<dbReference type="PANTHER" id="PTHR43375:SF1">
    <property type="entry name" value="OROTIDINE 5'-PHOSPHATE DECARBOXYLASE"/>
    <property type="match status" value="1"/>
</dbReference>
<keyword evidence="10" id="KW-1185">Reference proteome</keyword>
<evidence type="ECO:0000313" key="9">
    <source>
        <dbReference type="EMBL" id="GAA1855862.1"/>
    </source>
</evidence>
<comment type="catalytic activity">
    <reaction evidence="6 7">
        <text>orotidine 5'-phosphate + H(+) = UMP + CO2</text>
        <dbReference type="Rhea" id="RHEA:11596"/>
        <dbReference type="ChEBI" id="CHEBI:15378"/>
        <dbReference type="ChEBI" id="CHEBI:16526"/>
        <dbReference type="ChEBI" id="CHEBI:57538"/>
        <dbReference type="ChEBI" id="CHEBI:57865"/>
        <dbReference type="EC" id="4.1.1.23"/>
    </reaction>
</comment>
<evidence type="ECO:0000313" key="10">
    <source>
        <dbReference type="Proteomes" id="UP001501094"/>
    </source>
</evidence>
<evidence type="ECO:0000256" key="2">
    <source>
        <dbReference type="ARBA" id="ARBA00008847"/>
    </source>
</evidence>
<dbReference type="InterPro" id="IPR018089">
    <property type="entry name" value="OMPdecase_AS"/>
</dbReference>
<organism evidence="9 10">
    <name type="scientific">Myceligenerans crystallogenes</name>
    <dbReference type="NCBI Taxonomy" id="316335"/>
    <lineage>
        <taxon>Bacteria</taxon>
        <taxon>Bacillati</taxon>
        <taxon>Actinomycetota</taxon>
        <taxon>Actinomycetes</taxon>
        <taxon>Micrococcales</taxon>
        <taxon>Promicromonosporaceae</taxon>
        <taxon>Myceligenerans</taxon>
    </lineage>
</organism>
<gene>
    <name evidence="7 9" type="primary">pyrF</name>
    <name evidence="9" type="ORF">GCM10009751_11090</name>
</gene>
<dbReference type="NCBIfam" id="TIGR02127">
    <property type="entry name" value="pyrF_sub2"/>
    <property type="match status" value="1"/>
</dbReference>
<evidence type="ECO:0000256" key="3">
    <source>
        <dbReference type="ARBA" id="ARBA00022793"/>
    </source>
</evidence>
<dbReference type="EC" id="4.1.1.23" evidence="7"/>
<reference evidence="9 10" key="1">
    <citation type="journal article" date="2019" name="Int. J. Syst. Evol. Microbiol.">
        <title>The Global Catalogue of Microorganisms (GCM) 10K type strain sequencing project: providing services to taxonomists for standard genome sequencing and annotation.</title>
        <authorList>
            <consortium name="The Broad Institute Genomics Platform"/>
            <consortium name="The Broad Institute Genome Sequencing Center for Infectious Disease"/>
            <person name="Wu L."/>
            <person name="Ma J."/>
        </authorList>
    </citation>
    <scope>NUCLEOTIDE SEQUENCE [LARGE SCALE GENOMIC DNA]</scope>
    <source>
        <strain evidence="9 10">JCM 14326</strain>
    </source>
</reference>
<name>A0ABN2N8P6_9MICO</name>